<dbReference type="Proteomes" id="UP000817658">
    <property type="component" value="Chromosome 1"/>
</dbReference>
<feature type="region of interest" description="Disordered" evidence="1">
    <location>
        <begin position="1"/>
        <end position="26"/>
    </location>
</feature>
<accession>Q5N7N3</accession>
<gene>
    <name evidence="2" type="ORF">P0445E10.22</name>
</gene>
<protein>
    <submittedName>
        <fullName evidence="2">Uncharacterized protein</fullName>
    </submittedName>
</protein>
<evidence type="ECO:0000313" key="2">
    <source>
        <dbReference type="EMBL" id="BAD82160.1"/>
    </source>
</evidence>
<dbReference type="EMBL" id="AP003347">
    <property type="protein sequence ID" value="BAD82160.1"/>
    <property type="molecule type" value="Genomic_DNA"/>
</dbReference>
<reference evidence="2" key="1">
    <citation type="journal article" date="2002" name="Nature">
        <title>The genome sequence and structure of rice chromosome 1.</title>
        <authorList>
            <person name="Sasaki T."/>
            <person name="Matsumoto T."/>
            <person name="Yamamoto K."/>
            <person name="Sakata K."/>
            <person name="Baba T."/>
            <person name="Katayose Y."/>
            <person name="Wu J."/>
            <person name="Niimura Y."/>
            <person name="Cheng Z."/>
            <person name="Nagamura Y."/>
            <person name="Antonio B.A."/>
            <person name="Kanamori H."/>
            <person name="Hosokawa S."/>
            <person name="Masukawa M."/>
            <person name="Arikawa K."/>
            <person name="Chiden Y."/>
            <person name="Hayashi M."/>
            <person name="Okamoto M."/>
            <person name="Ando T."/>
            <person name="Aoki H."/>
            <person name="Arita K."/>
            <person name="Hamada M."/>
            <person name="Harada C."/>
            <person name="Hijishita S."/>
            <person name="Honda M."/>
            <person name="Ichikawa Y."/>
            <person name="Idonuma A."/>
            <person name="Iijima M."/>
            <person name="Ikeda M."/>
            <person name="Ikeno M."/>
            <person name="Itoh S."/>
            <person name="Itoh T."/>
            <person name="Itoh Y."/>
            <person name="Itoh Y."/>
            <person name="Iwabuchi A."/>
            <person name="Kamiya K."/>
            <person name="Karasawa W."/>
            <person name="Katagiri S."/>
            <person name="Kikuta A."/>
            <person name="Kobayashi N."/>
            <person name="Kono I."/>
            <person name="Machita K."/>
            <person name="Maehara T."/>
            <person name="Mizuno H."/>
            <person name="Mizubayashi T."/>
            <person name="Mukai Y."/>
            <person name="Nagasaki H."/>
            <person name="Nakashima M."/>
            <person name="Nakama Y."/>
            <person name="Nakamichi Y."/>
            <person name="Nakamura M."/>
            <person name="Namiki N."/>
            <person name="Negishi M."/>
            <person name="Ohta I."/>
            <person name="Ono N."/>
            <person name="Saji S."/>
            <person name="Sakai K."/>
            <person name="Shibata M."/>
            <person name="Shimokawa T."/>
            <person name="Shomura A."/>
            <person name="Song J."/>
            <person name="Takazaki Y."/>
            <person name="Terasawa K."/>
            <person name="Tsuji K."/>
            <person name="Waki K."/>
            <person name="Yamagata H."/>
            <person name="Yamane H."/>
            <person name="Yoshiki S."/>
            <person name="Yoshihara R."/>
            <person name="Yukawa K."/>
            <person name="Zhong H."/>
            <person name="Iwama H."/>
            <person name="Endo T."/>
            <person name="Ito H."/>
            <person name="Hahn J.H."/>
            <person name="Kim H.I."/>
            <person name="Eun M.Y."/>
            <person name="Yano M."/>
            <person name="Jiang J."/>
            <person name="Gojobori T."/>
        </authorList>
    </citation>
    <scope>NUCLEOTIDE SEQUENCE</scope>
</reference>
<evidence type="ECO:0000256" key="1">
    <source>
        <dbReference type="SAM" id="MobiDB-lite"/>
    </source>
</evidence>
<feature type="compositionally biased region" description="Basic and acidic residues" evidence="1">
    <location>
        <begin position="1"/>
        <end position="23"/>
    </location>
</feature>
<dbReference type="AlphaFoldDB" id="Q5N7N3"/>
<sequence length="59" mass="6675">MELRHGKMMEAVHPWNDSEERPSSHAANEVVGWIQRVCGEGGLKSPYLVGSPLREEEEE</sequence>
<organism evidence="2">
    <name type="scientific">Oryza sativa subsp. japonica</name>
    <name type="common">Rice</name>
    <dbReference type="NCBI Taxonomy" id="39947"/>
    <lineage>
        <taxon>Eukaryota</taxon>
        <taxon>Viridiplantae</taxon>
        <taxon>Streptophyta</taxon>
        <taxon>Embryophyta</taxon>
        <taxon>Tracheophyta</taxon>
        <taxon>Spermatophyta</taxon>
        <taxon>Magnoliopsida</taxon>
        <taxon>Liliopsida</taxon>
        <taxon>Poales</taxon>
        <taxon>Poaceae</taxon>
        <taxon>BOP clade</taxon>
        <taxon>Oryzoideae</taxon>
        <taxon>Oryzeae</taxon>
        <taxon>Oryzinae</taxon>
        <taxon>Oryza</taxon>
        <taxon>Oryza sativa</taxon>
    </lineage>
</organism>
<proteinExistence type="predicted"/>
<name>Q5N7N3_ORYSJ</name>